<keyword evidence="2" id="KW-1133">Transmembrane helix</keyword>
<dbReference type="InterPro" id="IPR021834">
    <property type="entry name" value="DUF3426"/>
</dbReference>
<keyword evidence="2" id="KW-0812">Transmembrane</keyword>
<feature type="compositionally biased region" description="Basic and acidic residues" evidence="1">
    <location>
        <begin position="96"/>
        <end position="109"/>
    </location>
</feature>
<reference evidence="4 5" key="1">
    <citation type="submission" date="2018-10" db="EMBL/GenBank/DDBJ databases">
        <title>Genomic Encyclopedia of Type Strains, Phase IV (KMG-IV): sequencing the most valuable type-strain genomes for metagenomic binning, comparative biology and taxonomic classification.</title>
        <authorList>
            <person name="Goeker M."/>
        </authorList>
    </citation>
    <scope>NUCLEOTIDE SEQUENCE [LARGE SCALE GENOMIC DNA]</scope>
    <source>
        <strain evidence="4 5">DSM 26916</strain>
    </source>
</reference>
<feature type="compositionally biased region" description="Low complexity" evidence="1">
    <location>
        <begin position="77"/>
        <end position="87"/>
    </location>
</feature>
<protein>
    <submittedName>
        <fullName evidence="4">Putative Zn finger-like uncharacterized protein</fullName>
    </submittedName>
</protein>
<dbReference type="InterPro" id="IPR011723">
    <property type="entry name" value="Znf/thioredoxin_put"/>
</dbReference>
<evidence type="ECO:0000259" key="3">
    <source>
        <dbReference type="Pfam" id="PF13719"/>
    </source>
</evidence>
<sequence length="302" mass="32809">MLTRCPSCATTFRISPEQLKARQGRVRCGKCRNVFNALETLVEEPPKVAPPAEETIPKAPPATATEQVMAAAPATQTPAEVTSAAEPAVPPAPSYSKDDRPARRPRDEQEAPPAATMATEDTGEPETLVDFEPAFESLLTAEPRRRTWLWVLASLLALSALALQAVLHFRVELAVRMPETKPALQSLCNYVGCDLPLPRKVELVAIESSDLHPDPTSPAQLQLVATLRNRADFTQAYPHLELTLTDTADKALLRRALAPADYLPRDRPATAGFAANGELAVSLNLAVTDLAPVGYRLYVFYP</sequence>
<dbReference type="NCBIfam" id="TIGR02098">
    <property type="entry name" value="MJ0042_CXXC"/>
    <property type="match status" value="1"/>
</dbReference>
<dbReference type="Pfam" id="PF13719">
    <property type="entry name" value="Zn_ribbon_5"/>
    <property type="match status" value="1"/>
</dbReference>
<organism evidence="4 5">
    <name type="scientific">Sulfurisoma sediminicola</name>
    <dbReference type="NCBI Taxonomy" id="1381557"/>
    <lineage>
        <taxon>Bacteria</taxon>
        <taxon>Pseudomonadati</taxon>
        <taxon>Pseudomonadota</taxon>
        <taxon>Betaproteobacteria</taxon>
        <taxon>Nitrosomonadales</taxon>
        <taxon>Sterolibacteriaceae</taxon>
        <taxon>Sulfurisoma</taxon>
    </lineage>
</organism>
<dbReference type="EMBL" id="RCCI01000004">
    <property type="protein sequence ID" value="RLJ67982.1"/>
    <property type="molecule type" value="Genomic_DNA"/>
</dbReference>
<gene>
    <name evidence="4" type="ORF">DFR35_0536</name>
</gene>
<evidence type="ECO:0000256" key="2">
    <source>
        <dbReference type="SAM" id="Phobius"/>
    </source>
</evidence>
<dbReference type="OrthoDB" id="5294582at2"/>
<name>A0A497XJ73_9PROT</name>
<feature type="region of interest" description="Disordered" evidence="1">
    <location>
        <begin position="45"/>
        <end position="126"/>
    </location>
</feature>
<dbReference type="Proteomes" id="UP000268908">
    <property type="component" value="Unassembled WGS sequence"/>
</dbReference>
<comment type="caution">
    <text evidence="4">The sequence shown here is derived from an EMBL/GenBank/DDBJ whole genome shotgun (WGS) entry which is preliminary data.</text>
</comment>
<proteinExistence type="predicted"/>
<evidence type="ECO:0000256" key="1">
    <source>
        <dbReference type="SAM" id="MobiDB-lite"/>
    </source>
</evidence>
<keyword evidence="5" id="KW-1185">Reference proteome</keyword>
<feature type="transmembrane region" description="Helical" evidence="2">
    <location>
        <begin position="148"/>
        <end position="167"/>
    </location>
</feature>
<evidence type="ECO:0000313" key="4">
    <source>
        <dbReference type="EMBL" id="RLJ67982.1"/>
    </source>
</evidence>
<accession>A0A497XJ73</accession>
<dbReference type="Pfam" id="PF11906">
    <property type="entry name" value="DUF3426"/>
    <property type="match status" value="1"/>
</dbReference>
<dbReference type="AlphaFoldDB" id="A0A497XJ73"/>
<dbReference type="RefSeq" id="WP_121239920.1">
    <property type="nucleotide sequence ID" value="NZ_BHVV01000001.1"/>
</dbReference>
<feature type="domain" description="Zinc finger/thioredoxin putative" evidence="3">
    <location>
        <begin position="1"/>
        <end position="37"/>
    </location>
</feature>
<evidence type="ECO:0000313" key="5">
    <source>
        <dbReference type="Proteomes" id="UP000268908"/>
    </source>
</evidence>
<keyword evidence="2" id="KW-0472">Membrane</keyword>